<dbReference type="AlphaFoldDB" id="A0A9D8KEB2"/>
<keyword evidence="1" id="KW-1133">Transmembrane helix</keyword>
<name>A0A9D8KEB2_9DELT</name>
<keyword evidence="1" id="KW-0472">Membrane</keyword>
<dbReference type="Proteomes" id="UP000809273">
    <property type="component" value="Unassembled WGS sequence"/>
</dbReference>
<keyword evidence="1" id="KW-0812">Transmembrane</keyword>
<gene>
    <name evidence="3" type="ORF">JW984_04740</name>
</gene>
<feature type="transmembrane region" description="Helical" evidence="1">
    <location>
        <begin position="12"/>
        <end position="31"/>
    </location>
</feature>
<protein>
    <submittedName>
        <fullName evidence="3">DUF4405 domain-containing protein</fullName>
    </submittedName>
</protein>
<proteinExistence type="predicted"/>
<dbReference type="Pfam" id="PF14358">
    <property type="entry name" value="DUF4405"/>
    <property type="match status" value="1"/>
</dbReference>
<sequence>MKKGRYNFVVDTILAFLFMMMVSTGILMHLFPKGLGRTTALGLTRHEWGDIHLTISLLFLVFILVHFILHYNWEKVTAMRFLKIGGKTLAISVLLLFVVALSLPFFITKDLPDERGYGYRSGKYIIPKEEGEIKGTDGYLNDTLYDAEGNSGLKYRNRGASK</sequence>
<comment type="caution">
    <text evidence="3">The sequence shown here is derived from an EMBL/GenBank/DDBJ whole genome shotgun (WGS) entry which is preliminary data.</text>
</comment>
<accession>A0A9D8KEB2</accession>
<evidence type="ECO:0000256" key="1">
    <source>
        <dbReference type="SAM" id="Phobius"/>
    </source>
</evidence>
<feature type="domain" description="Flavinylation-associated cytochrome" evidence="2">
    <location>
        <begin position="9"/>
        <end position="71"/>
    </location>
</feature>
<organism evidence="3 4">
    <name type="scientific">Candidatus Zymogenus saltonus</name>
    <dbReference type="NCBI Taxonomy" id="2844893"/>
    <lineage>
        <taxon>Bacteria</taxon>
        <taxon>Deltaproteobacteria</taxon>
        <taxon>Candidatus Zymogenia</taxon>
        <taxon>Candidatus Zymogeniales</taxon>
        <taxon>Candidatus Zymogenaceae</taxon>
        <taxon>Candidatus Zymogenus</taxon>
    </lineage>
</organism>
<feature type="transmembrane region" description="Helical" evidence="1">
    <location>
        <begin position="51"/>
        <end position="69"/>
    </location>
</feature>
<evidence type="ECO:0000259" key="2">
    <source>
        <dbReference type="Pfam" id="PF14358"/>
    </source>
</evidence>
<reference evidence="3" key="2">
    <citation type="submission" date="2021-01" db="EMBL/GenBank/DDBJ databases">
        <authorList>
            <person name="Hahn C.R."/>
            <person name="Youssef N.H."/>
            <person name="Elshahed M."/>
        </authorList>
    </citation>
    <scope>NUCLEOTIDE SEQUENCE</scope>
    <source>
        <strain evidence="3">Zod_Metabat.24</strain>
    </source>
</reference>
<dbReference type="InterPro" id="IPR025517">
    <property type="entry name" value="DUF4405"/>
</dbReference>
<evidence type="ECO:0000313" key="4">
    <source>
        <dbReference type="Proteomes" id="UP000809273"/>
    </source>
</evidence>
<evidence type="ECO:0000313" key="3">
    <source>
        <dbReference type="EMBL" id="MBN1572487.1"/>
    </source>
</evidence>
<dbReference type="EMBL" id="JAFGIX010000023">
    <property type="protein sequence ID" value="MBN1572487.1"/>
    <property type="molecule type" value="Genomic_DNA"/>
</dbReference>
<feature type="transmembrane region" description="Helical" evidence="1">
    <location>
        <begin position="89"/>
        <end position="107"/>
    </location>
</feature>
<reference evidence="3" key="1">
    <citation type="journal article" date="2021" name="Environ. Microbiol.">
        <title>Genomic characterization of three novel Desulfobacterota classes expand the metabolic and phylogenetic diversity of the phylum.</title>
        <authorList>
            <person name="Murphy C.L."/>
            <person name="Biggerstaff J."/>
            <person name="Eichhorn A."/>
            <person name="Ewing E."/>
            <person name="Shahan R."/>
            <person name="Soriano D."/>
            <person name="Stewart S."/>
            <person name="VanMol K."/>
            <person name="Walker R."/>
            <person name="Walters P."/>
            <person name="Elshahed M.S."/>
            <person name="Youssef N.H."/>
        </authorList>
    </citation>
    <scope>NUCLEOTIDE SEQUENCE</scope>
    <source>
        <strain evidence="3">Zod_Metabat.24</strain>
    </source>
</reference>